<feature type="region of interest" description="Disordered" evidence="1">
    <location>
        <begin position="1"/>
        <end position="108"/>
    </location>
</feature>
<dbReference type="EMBL" id="OY882862">
    <property type="protein sequence ID" value="CAK6445709.1"/>
    <property type="molecule type" value="Genomic_DNA"/>
</dbReference>
<name>A0ABP0A5Z7_PIPNA</name>
<proteinExistence type="predicted"/>
<keyword evidence="3" id="KW-1185">Reference proteome</keyword>
<organism evidence="2 3">
    <name type="scientific">Pipistrellus nathusii</name>
    <name type="common">Nathusius' pipistrelle</name>
    <dbReference type="NCBI Taxonomy" id="59473"/>
    <lineage>
        <taxon>Eukaryota</taxon>
        <taxon>Metazoa</taxon>
        <taxon>Chordata</taxon>
        <taxon>Craniata</taxon>
        <taxon>Vertebrata</taxon>
        <taxon>Euteleostomi</taxon>
        <taxon>Mammalia</taxon>
        <taxon>Eutheria</taxon>
        <taxon>Laurasiatheria</taxon>
        <taxon>Chiroptera</taxon>
        <taxon>Yangochiroptera</taxon>
        <taxon>Vespertilionidae</taxon>
        <taxon>Pipistrellus</taxon>
    </lineage>
</organism>
<protein>
    <submittedName>
        <fullName evidence="2">Uncharacterized protein</fullName>
    </submittedName>
</protein>
<dbReference type="Proteomes" id="UP001314169">
    <property type="component" value="Chromosome 5"/>
</dbReference>
<evidence type="ECO:0000256" key="1">
    <source>
        <dbReference type="SAM" id="MobiDB-lite"/>
    </source>
</evidence>
<sequence length="125" mass="13516">MRFTAQHPLPSPSLQVAGGPPPDTVRRPRSLGLGRESGLGASPPPHSNVSPDFFSREDSQLLLAQSENEQSINTQSSGKKTRKKKKHVGLESGLRRVSHSAWPAKAGDKSVLHPFSARRGYCPQA</sequence>
<gene>
    <name evidence="2" type="ORF">MPIPNATIZW_LOCUS14015</name>
</gene>
<feature type="compositionally biased region" description="Low complexity" evidence="1">
    <location>
        <begin position="30"/>
        <end position="41"/>
    </location>
</feature>
<evidence type="ECO:0000313" key="2">
    <source>
        <dbReference type="EMBL" id="CAK6445709.1"/>
    </source>
</evidence>
<reference evidence="2" key="1">
    <citation type="submission" date="2023-12" db="EMBL/GenBank/DDBJ databases">
        <authorList>
            <person name="Brown T."/>
        </authorList>
    </citation>
    <scope>NUCLEOTIDE SEQUENCE</scope>
</reference>
<accession>A0ABP0A5Z7</accession>
<feature type="compositionally biased region" description="Polar residues" evidence="1">
    <location>
        <begin position="62"/>
        <end position="78"/>
    </location>
</feature>
<evidence type="ECO:0000313" key="3">
    <source>
        <dbReference type="Proteomes" id="UP001314169"/>
    </source>
</evidence>